<dbReference type="Proteomes" id="UP000054359">
    <property type="component" value="Unassembled WGS sequence"/>
</dbReference>
<dbReference type="OrthoDB" id="6436628at2759"/>
<sequence>MEDDISISALDPKLKREWFVKAAQGDYHALVGLLKKEPKLAAIK</sequence>
<evidence type="ECO:0000313" key="1">
    <source>
        <dbReference type="EMBL" id="KFM64207.1"/>
    </source>
</evidence>
<organism evidence="1 2">
    <name type="scientific">Stegodyphus mimosarum</name>
    <name type="common">African social velvet spider</name>
    <dbReference type="NCBI Taxonomy" id="407821"/>
    <lineage>
        <taxon>Eukaryota</taxon>
        <taxon>Metazoa</taxon>
        <taxon>Ecdysozoa</taxon>
        <taxon>Arthropoda</taxon>
        <taxon>Chelicerata</taxon>
        <taxon>Arachnida</taxon>
        <taxon>Araneae</taxon>
        <taxon>Araneomorphae</taxon>
        <taxon>Entelegynae</taxon>
        <taxon>Eresoidea</taxon>
        <taxon>Eresidae</taxon>
        <taxon>Stegodyphus</taxon>
    </lineage>
</organism>
<keyword evidence="2" id="KW-1185">Reference proteome</keyword>
<reference evidence="1 2" key="1">
    <citation type="submission" date="2013-11" db="EMBL/GenBank/DDBJ databases">
        <title>Genome sequencing of Stegodyphus mimosarum.</title>
        <authorList>
            <person name="Bechsgaard J."/>
        </authorList>
    </citation>
    <scope>NUCLEOTIDE SEQUENCE [LARGE SCALE GENOMIC DNA]</scope>
</reference>
<dbReference type="AlphaFoldDB" id="A0A087TGG8"/>
<proteinExistence type="predicted"/>
<feature type="non-terminal residue" evidence="1">
    <location>
        <position position="44"/>
    </location>
</feature>
<accession>A0A087TGG8</accession>
<evidence type="ECO:0000313" key="2">
    <source>
        <dbReference type="Proteomes" id="UP000054359"/>
    </source>
</evidence>
<name>A0A087TGG8_STEMI</name>
<dbReference type="EMBL" id="KK115112">
    <property type="protein sequence ID" value="KFM64207.1"/>
    <property type="molecule type" value="Genomic_DNA"/>
</dbReference>
<gene>
    <name evidence="1" type="ORF">X975_10646</name>
</gene>
<protein>
    <submittedName>
        <fullName evidence="1">Uncharacterized protein</fullName>
    </submittedName>
</protein>